<evidence type="ECO:0000256" key="2">
    <source>
        <dbReference type="ARBA" id="ARBA00022475"/>
    </source>
</evidence>
<feature type="domain" description="Mce/MlaD" evidence="8">
    <location>
        <begin position="43"/>
        <end position="134"/>
    </location>
</feature>
<dbReference type="Pfam" id="PF02470">
    <property type="entry name" value="MlaD"/>
    <property type="match status" value="2"/>
</dbReference>
<keyword evidence="10" id="KW-1185">Reference proteome</keyword>
<dbReference type="Proteomes" id="UP000202259">
    <property type="component" value="Chromosome"/>
</dbReference>
<sequence>MNDTHTPDAKIKPIKTVSTIWFIPVIAVLIGCWMIYYQWSNEGSTITINFPTAEGMEAGKTKIKSRNVDIGEVIKIELNKNGNGVIVKAQIKKSAEQFLVTDSMFWVVSPQISHAGISGLSTLISGVYIEISPGKSESERHLFDALDSPPLTPAGTPGLHITLNSNDQFAYKKGDPIIYKGLTVGQFEDIYFNFEERVVYYNVFIKSPYHQLITSNTKFWDVSGLQFDLNADGISVKTGNFETMLTNGVTFGIPKGMAIGEKIGERSYYDIYASYEEADDERYRRSIEFVILVNDSIRGLSVGAPVEYKGVQIGKVLSTNLIRSRQQAQLIEEDFKIPVLISLQPGRVGLPDNEVGENLMIEQNVYWIENGLKAVLRTGNILTGSLFVDLQHNKGQPINEIAKYGDYSIIPTNGDEFSQITAKAEQFIDNLNNIPLKSMSKNANQLMLEITQTAHEIQKVGQSIDKLLGQVEQQKISSELSKTLQGITTLAKDLSSGSQGYEELRSTLHTLTATMNELKPLLNQLKHKPNSLIFNSGEGSEPIPTKINGSQ</sequence>
<evidence type="ECO:0000256" key="4">
    <source>
        <dbReference type="ARBA" id="ARBA00022692"/>
    </source>
</evidence>
<dbReference type="OrthoDB" id="9806984at2"/>
<organism evidence="9 10">
    <name type="scientific">Cognaticolwellia beringensis</name>
    <dbReference type="NCBI Taxonomy" id="1967665"/>
    <lineage>
        <taxon>Bacteria</taxon>
        <taxon>Pseudomonadati</taxon>
        <taxon>Pseudomonadota</taxon>
        <taxon>Gammaproteobacteria</taxon>
        <taxon>Alteromonadales</taxon>
        <taxon>Colwelliaceae</taxon>
        <taxon>Cognaticolwellia</taxon>
    </lineage>
</organism>
<feature type="domain" description="Mce/MlaD" evidence="8">
    <location>
        <begin position="295"/>
        <end position="391"/>
    </location>
</feature>
<name>A0A222GDG8_9GAMM</name>
<reference evidence="9 10" key="1">
    <citation type="submission" date="2017-08" db="EMBL/GenBank/DDBJ databases">
        <title>Complete genome of Colwellia sp. NB097-1, a psychrophile bacterium ioslated from Bering Sea.</title>
        <authorList>
            <person name="Chen X."/>
        </authorList>
    </citation>
    <scope>NUCLEOTIDE SEQUENCE [LARGE SCALE GENOMIC DNA]</scope>
    <source>
        <strain evidence="9 10">NB097-1</strain>
    </source>
</reference>
<keyword evidence="4 7" id="KW-0812">Transmembrane</keyword>
<keyword evidence="3" id="KW-0997">Cell inner membrane</keyword>
<dbReference type="NCBIfam" id="NF008070">
    <property type="entry name" value="PRK10807.1"/>
    <property type="match status" value="1"/>
</dbReference>
<dbReference type="AlphaFoldDB" id="A0A222GDG8"/>
<keyword evidence="6 7" id="KW-0472">Membrane</keyword>
<evidence type="ECO:0000256" key="1">
    <source>
        <dbReference type="ARBA" id="ARBA00004533"/>
    </source>
</evidence>
<accession>A0A222GDG8</accession>
<dbReference type="GO" id="GO:0005886">
    <property type="term" value="C:plasma membrane"/>
    <property type="evidence" value="ECO:0007669"/>
    <property type="project" value="UniProtKB-SubCell"/>
</dbReference>
<comment type="subcellular location">
    <subcellularLocation>
        <location evidence="1">Cell inner membrane</location>
    </subcellularLocation>
</comment>
<proteinExistence type="predicted"/>
<dbReference type="PANTHER" id="PTHR30462:SF2">
    <property type="entry name" value="INTERMEMBRANE TRANSPORT PROTEIN PQIB"/>
    <property type="match status" value="1"/>
</dbReference>
<evidence type="ECO:0000256" key="7">
    <source>
        <dbReference type="SAM" id="Phobius"/>
    </source>
</evidence>
<dbReference type="InterPro" id="IPR051800">
    <property type="entry name" value="PqiA-PqiB_transport"/>
</dbReference>
<dbReference type="PANTHER" id="PTHR30462">
    <property type="entry name" value="INTERMEMBRANE TRANSPORT PROTEIN PQIB-RELATED"/>
    <property type="match status" value="1"/>
</dbReference>
<dbReference type="Gene3D" id="1.10.287.950">
    <property type="entry name" value="Methyl-accepting chemotaxis protein"/>
    <property type="match status" value="1"/>
</dbReference>
<evidence type="ECO:0000259" key="8">
    <source>
        <dbReference type="Pfam" id="PF02470"/>
    </source>
</evidence>
<dbReference type="EMBL" id="CP020465">
    <property type="protein sequence ID" value="ASP49906.1"/>
    <property type="molecule type" value="Genomic_DNA"/>
</dbReference>
<evidence type="ECO:0000313" key="9">
    <source>
        <dbReference type="EMBL" id="ASP49906.1"/>
    </source>
</evidence>
<dbReference type="KEGG" id="cber:B5D82_05900"/>
<dbReference type="InterPro" id="IPR003399">
    <property type="entry name" value="Mce/MlaD"/>
</dbReference>
<evidence type="ECO:0000256" key="6">
    <source>
        <dbReference type="ARBA" id="ARBA00023136"/>
    </source>
</evidence>
<evidence type="ECO:0000313" key="10">
    <source>
        <dbReference type="Proteomes" id="UP000202259"/>
    </source>
</evidence>
<keyword evidence="2" id="KW-1003">Cell membrane</keyword>
<evidence type="ECO:0000256" key="3">
    <source>
        <dbReference type="ARBA" id="ARBA00022519"/>
    </source>
</evidence>
<gene>
    <name evidence="9" type="ORF">B5D82_05900</name>
</gene>
<dbReference type="RefSeq" id="WP_094122855.1">
    <property type="nucleotide sequence ID" value="NZ_CP020465.1"/>
</dbReference>
<feature type="transmembrane region" description="Helical" evidence="7">
    <location>
        <begin position="20"/>
        <end position="39"/>
    </location>
</feature>
<keyword evidence="5 7" id="KW-1133">Transmembrane helix</keyword>
<protein>
    <submittedName>
        <fullName evidence="9">Paraquat-inducible protein B</fullName>
    </submittedName>
</protein>
<evidence type="ECO:0000256" key="5">
    <source>
        <dbReference type="ARBA" id="ARBA00022989"/>
    </source>
</evidence>